<dbReference type="AlphaFoldDB" id="A0A1X7T6W4"/>
<reference evidence="1" key="1">
    <citation type="submission" date="2017-05" db="UniProtKB">
        <authorList>
            <consortium name="EnsemblMetazoa"/>
        </authorList>
    </citation>
    <scope>IDENTIFICATION</scope>
</reference>
<organism evidence="1">
    <name type="scientific">Amphimedon queenslandica</name>
    <name type="common">Sponge</name>
    <dbReference type="NCBI Taxonomy" id="400682"/>
    <lineage>
        <taxon>Eukaryota</taxon>
        <taxon>Metazoa</taxon>
        <taxon>Porifera</taxon>
        <taxon>Demospongiae</taxon>
        <taxon>Heteroscleromorpha</taxon>
        <taxon>Haplosclerida</taxon>
        <taxon>Niphatidae</taxon>
        <taxon>Amphimedon</taxon>
    </lineage>
</organism>
<dbReference type="EnsemblMetazoa" id="Aqu2.1.10129_001">
    <property type="protein sequence ID" value="Aqu2.1.10129_001"/>
    <property type="gene ID" value="Aqu2.1.10129"/>
</dbReference>
<accession>A0A1X7T6W4</accession>
<evidence type="ECO:0000313" key="1">
    <source>
        <dbReference type="EnsemblMetazoa" id="Aqu2.1.10129_001"/>
    </source>
</evidence>
<dbReference type="InParanoid" id="A0A1X7T6W4"/>
<sequence>MFQGKVKAALRLLNNAGSQAGQPLSLDTPVSASNPSITVRDKLVEKHPEPAPISPSHSLLVSTPPPDHEPHFIEFHCIDGVLVRSMLMKMDGAAGPSGMDVSHWKKACSSFSKDSEDLCDAIAMVARKLCSRYVDPASVSALAASRLIALNK</sequence>
<proteinExistence type="predicted"/>
<protein>
    <submittedName>
        <fullName evidence="1">Uncharacterized protein</fullName>
    </submittedName>
</protein>
<dbReference type="OrthoDB" id="5981853at2759"/>
<name>A0A1X7T6W4_AMPQE</name>